<dbReference type="STRING" id="1314773.A0A3N2PK76"/>
<dbReference type="AlphaFoldDB" id="A0A3N2PK76"/>
<feature type="compositionally biased region" description="Basic and acidic residues" evidence="2">
    <location>
        <begin position="240"/>
        <end position="262"/>
    </location>
</feature>
<accession>A0A3N2PK76</accession>
<evidence type="ECO:0000313" key="3">
    <source>
        <dbReference type="EMBL" id="ROT34913.1"/>
    </source>
</evidence>
<reference evidence="3 4" key="1">
    <citation type="journal article" date="2018" name="Mol. Ecol.">
        <title>The obligate alkalophilic soda-lake fungus Sodiomyces alkalinus has shifted to a protein diet.</title>
        <authorList>
            <person name="Grum-Grzhimaylo A.A."/>
            <person name="Falkoski D.L."/>
            <person name="van den Heuvel J."/>
            <person name="Valero-Jimenez C.A."/>
            <person name="Min B."/>
            <person name="Choi I.G."/>
            <person name="Lipzen A."/>
            <person name="Daum C.G."/>
            <person name="Aanen D.K."/>
            <person name="Tsang A."/>
            <person name="Henrissat B."/>
            <person name="Bilanenko E.N."/>
            <person name="de Vries R.P."/>
            <person name="van Kan J.A.L."/>
            <person name="Grigoriev I.V."/>
            <person name="Debets A.J.M."/>
        </authorList>
    </citation>
    <scope>NUCLEOTIDE SEQUENCE [LARGE SCALE GENOMIC DNA]</scope>
    <source>
        <strain evidence="3 4">F11</strain>
    </source>
</reference>
<proteinExistence type="predicted"/>
<dbReference type="GeneID" id="39576965"/>
<gene>
    <name evidence="3" type="ORF">SODALDRAFT_284937</name>
</gene>
<dbReference type="EMBL" id="ML119062">
    <property type="protein sequence ID" value="ROT34913.1"/>
    <property type="molecule type" value="Genomic_DNA"/>
</dbReference>
<protein>
    <submittedName>
        <fullName evidence="3">Uncharacterized protein</fullName>
    </submittedName>
</protein>
<keyword evidence="4" id="KW-1185">Reference proteome</keyword>
<evidence type="ECO:0000313" key="4">
    <source>
        <dbReference type="Proteomes" id="UP000272025"/>
    </source>
</evidence>
<evidence type="ECO:0000256" key="2">
    <source>
        <dbReference type="SAM" id="MobiDB-lite"/>
    </source>
</evidence>
<feature type="region of interest" description="Disordered" evidence="2">
    <location>
        <begin position="1"/>
        <end position="24"/>
    </location>
</feature>
<dbReference type="PANTHER" id="PTHR15885">
    <property type="entry name" value="COILED-COIL DOMAIN-CONTAINING PROTEIN 174"/>
    <property type="match status" value="1"/>
</dbReference>
<feature type="region of interest" description="Disordered" evidence="2">
    <location>
        <begin position="133"/>
        <end position="171"/>
    </location>
</feature>
<feature type="region of interest" description="Disordered" evidence="2">
    <location>
        <begin position="276"/>
        <end position="360"/>
    </location>
</feature>
<keyword evidence="1" id="KW-0175">Coiled coil</keyword>
<feature type="compositionally biased region" description="Basic and acidic residues" evidence="2">
    <location>
        <begin position="78"/>
        <end position="88"/>
    </location>
</feature>
<dbReference type="OrthoDB" id="333551at2759"/>
<feature type="compositionally biased region" description="Low complexity" evidence="2">
    <location>
        <begin position="37"/>
        <end position="52"/>
    </location>
</feature>
<feature type="region of interest" description="Disordered" evidence="2">
    <location>
        <begin position="37"/>
        <end position="102"/>
    </location>
</feature>
<dbReference type="GO" id="GO:0005634">
    <property type="term" value="C:nucleus"/>
    <property type="evidence" value="ECO:0007669"/>
    <property type="project" value="TreeGrafter"/>
</dbReference>
<name>A0A3N2PK76_SODAK</name>
<dbReference type="RefSeq" id="XP_028462719.1">
    <property type="nucleotide sequence ID" value="XM_028608487.1"/>
</dbReference>
<evidence type="ECO:0000256" key="1">
    <source>
        <dbReference type="ARBA" id="ARBA00023054"/>
    </source>
</evidence>
<organism evidence="3 4">
    <name type="scientific">Sodiomyces alkalinus (strain CBS 110278 / VKM F-3762 / F11)</name>
    <name type="common">Alkaliphilic filamentous fungus</name>
    <dbReference type="NCBI Taxonomy" id="1314773"/>
    <lineage>
        <taxon>Eukaryota</taxon>
        <taxon>Fungi</taxon>
        <taxon>Dikarya</taxon>
        <taxon>Ascomycota</taxon>
        <taxon>Pezizomycotina</taxon>
        <taxon>Sordariomycetes</taxon>
        <taxon>Hypocreomycetidae</taxon>
        <taxon>Glomerellales</taxon>
        <taxon>Plectosphaerellaceae</taxon>
        <taxon>Sodiomyces</taxon>
    </lineage>
</organism>
<dbReference type="Proteomes" id="UP000272025">
    <property type="component" value="Unassembled WGS sequence"/>
</dbReference>
<dbReference type="PANTHER" id="PTHR15885:SF1">
    <property type="entry name" value="COILED-COIL DOMAIN-CONTAINING PROTEIN 174"/>
    <property type="match status" value="1"/>
</dbReference>
<feature type="compositionally biased region" description="Basic and acidic residues" evidence="2">
    <location>
        <begin position="133"/>
        <end position="150"/>
    </location>
</feature>
<feature type="compositionally biased region" description="Basic and acidic residues" evidence="2">
    <location>
        <begin position="276"/>
        <end position="329"/>
    </location>
</feature>
<dbReference type="InterPro" id="IPR025066">
    <property type="entry name" value="CCDC174-like"/>
</dbReference>
<sequence length="360" mass="40893">MPQDPNLYGQPPPKKRKNNMALPSSLDFTAQLTSLISNPSSSLASSTAAARPRPSKQQKDGIFNAHRRKGQASSSRKRGSEDGSKLVLKDAPAQDEAETLARARRKMEEKARLYAAMKRGDYISKENEAAPLVDFDRKWAEGEAQRRDTGEVSSGNGEHDGDDEDKKDAADIIEYEDEFGRLRRGTRAEIARLERQRRRGLLSAEDLERMSARPAAPQNLIRGDVVQTLAFAPEDEEKMEELAARRDRSPTPPEAKHYDADSEVRVRGAGFYKFSKDEAARAEEMRSLDEERRRTEDKRGELDHRKAARRREIEERRRNLEERRAKRMADSFLDGLAADIGSRENETREDKGDEDRRTSP</sequence>
<dbReference type="Pfam" id="PF13300">
    <property type="entry name" value="DUF4078"/>
    <property type="match status" value="1"/>
</dbReference>
<feature type="region of interest" description="Disordered" evidence="2">
    <location>
        <begin position="236"/>
        <end position="262"/>
    </location>
</feature>
<feature type="compositionally biased region" description="Basic and acidic residues" evidence="2">
    <location>
        <begin position="341"/>
        <end position="360"/>
    </location>
</feature>